<name>J0QXF9_9HYPH</name>
<reference evidence="3 4" key="1">
    <citation type="submission" date="2012-03" db="EMBL/GenBank/DDBJ databases">
        <title>The Genome Sequence of Bartonella melophagi K-2C.</title>
        <authorList>
            <consortium name="The Broad Institute Genome Sequencing Platform"/>
            <consortium name="The Broad Institute Genome Sequencing Center for Infectious Disease"/>
            <person name="Feldgarden M."/>
            <person name="Kirby J."/>
            <person name="Kosoy M."/>
            <person name="Birtles R."/>
            <person name="Probert W.S."/>
            <person name="Chiaraviglio L."/>
            <person name="Young S.K."/>
            <person name="Zeng Q."/>
            <person name="Gargeya S."/>
            <person name="Fitzgerald M."/>
            <person name="Haas B."/>
            <person name="Abouelleil A."/>
            <person name="Alvarado L."/>
            <person name="Arachchi H.M."/>
            <person name="Berlin A."/>
            <person name="Chapman S.B."/>
            <person name="Gearin G."/>
            <person name="Goldberg J."/>
            <person name="Griggs A."/>
            <person name="Gujja S."/>
            <person name="Hansen M."/>
            <person name="Heiman D."/>
            <person name="Howarth C."/>
            <person name="Larimer J."/>
            <person name="Lui A."/>
            <person name="MacDonald P.J.P."/>
            <person name="McCowen C."/>
            <person name="Montmayeur A."/>
            <person name="Murphy C."/>
            <person name="Neiman D."/>
            <person name="Pearson M."/>
            <person name="Priest M."/>
            <person name="Roberts A."/>
            <person name="Saif S."/>
            <person name="Shea T."/>
            <person name="Sisk P."/>
            <person name="Stolte C."/>
            <person name="Sykes S."/>
            <person name="Wortman J."/>
            <person name="Nusbaum C."/>
            <person name="Birren B."/>
        </authorList>
    </citation>
    <scope>NUCLEOTIDE SEQUENCE [LARGE SCALE GENOMIC DNA]</scope>
    <source>
        <strain evidence="3 4">K-2C</strain>
    </source>
</reference>
<protein>
    <recommendedName>
        <fullName evidence="5">ESPR domain-containing protein</fullName>
    </recommendedName>
</protein>
<accession>J0QXF9</accession>
<feature type="chain" id="PRO_5003738488" description="ESPR domain-containing protein" evidence="2">
    <location>
        <begin position="32"/>
        <end position="660"/>
    </location>
</feature>
<dbReference type="InterPro" id="IPR012334">
    <property type="entry name" value="Pectin_lyas_fold"/>
</dbReference>
<dbReference type="Gene3D" id="2.160.20.10">
    <property type="entry name" value="Single-stranded right-handed beta-helix, Pectin lyase-like"/>
    <property type="match status" value="1"/>
</dbReference>
<feature type="region of interest" description="Disordered" evidence="1">
    <location>
        <begin position="54"/>
        <end position="84"/>
    </location>
</feature>
<dbReference type="SMART" id="SM00710">
    <property type="entry name" value="PbH1"/>
    <property type="match status" value="12"/>
</dbReference>
<feature type="compositionally biased region" description="Polar residues" evidence="1">
    <location>
        <begin position="54"/>
        <end position="66"/>
    </location>
</feature>
<dbReference type="HOGENOM" id="CLU_415368_0_0_5"/>
<comment type="caution">
    <text evidence="3">The sequence shown here is derived from an EMBL/GenBank/DDBJ whole genome shotgun (WGS) entry which is preliminary data.</text>
</comment>
<evidence type="ECO:0008006" key="5">
    <source>
        <dbReference type="Google" id="ProtNLM"/>
    </source>
</evidence>
<dbReference type="InterPro" id="IPR011050">
    <property type="entry name" value="Pectin_lyase_fold/virulence"/>
</dbReference>
<evidence type="ECO:0000256" key="2">
    <source>
        <dbReference type="SAM" id="SignalP"/>
    </source>
</evidence>
<proteinExistence type="predicted"/>
<dbReference type="AlphaFoldDB" id="J0QXF9"/>
<organism evidence="3 4">
    <name type="scientific">Bartonella melophagi K-2C</name>
    <dbReference type="NCBI Taxonomy" id="1094557"/>
    <lineage>
        <taxon>Bacteria</taxon>
        <taxon>Pseudomonadati</taxon>
        <taxon>Pseudomonadota</taxon>
        <taxon>Alphaproteobacteria</taxon>
        <taxon>Hyphomicrobiales</taxon>
        <taxon>Bartonellaceae</taxon>
        <taxon>Bartonella</taxon>
    </lineage>
</organism>
<dbReference type="Proteomes" id="UP000009017">
    <property type="component" value="Unassembled WGS sequence"/>
</dbReference>
<evidence type="ECO:0000256" key="1">
    <source>
        <dbReference type="SAM" id="MobiDB-lite"/>
    </source>
</evidence>
<feature type="signal peptide" evidence="2">
    <location>
        <begin position="1"/>
        <end position="31"/>
    </location>
</feature>
<dbReference type="SUPFAM" id="SSF51126">
    <property type="entry name" value="Pectin lyase-like"/>
    <property type="match status" value="2"/>
</dbReference>
<feature type="non-terminal residue" evidence="3">
    <location>
        <position position="660"/>
    </location>
</feature>
<sequence length="660" mass="65763">GLFKESVWVMVMRRVLRHHVCLCVLSTAVLAGLALLTDQNKVYAGLNCTGVANSSGDGSTRDNTNGRIECDGSGNGTGDRSGQLSGIRTIDMSRTWKRGTTRNSGHPAVKVYKADITISGALKITDNGQSNNPAIQVYDRGVLRVNDVTATGVYKGIEVSGGGSSVTVVKGSIEVRAGGGAVIEVKNGGMVVLNHGVKVNGGGDNTGIEVGQGGGTVTLVGTNFRNVKTGIKFTGTGTAASVMGVGATINLASGGIGIKMEGTGGASVMNMTIKGSGTATGAEVTSGTLTVNTVTMTNVQTGMKVTGNGNATMVGGEIKGKGGTGTGVEMNTSGTVTLSGGVKVEGFETGLKVTGSGMRNTVTGGVIQGKRVGVEVSEKGILKVNGEATIEVTESNGVGLKVTGTGRANVVGGEIKGSGGTGTGVEMSGNGTVTLSGVTVEKFKTGAKVKKGTLKMMGESTISLARGGKYGVYVGIDVTSAELTGTKIVGGGSGYGVYAMGGNVTLEGVKVSGVEKGVYARKGKSLTISGSSSIDFKGEYGVYVGSGVTAELKGTVIRGGGNEKSTGVYAMGGNVTLEGVKVSGVEEGVVMMGSGTLTVERGTIELASGGKYGVYVGIDVTSASLTGTKIVGGGKGYGVYATGKKVTISGGEISKVITGV</sequence>
<dbReference type="EMBL" id="AIMA01000036">
    <property type="protein sequence ID" value="EJF87859.1"/>
    <property type="molecule type" value="Genomic_DNA"/>
</dbReference>
<keyword evidence="2" id="KW-0732">Signal</keyword>
<gene>
    <name evidence="3" type="ORF">ME3_01283</name>
</gene>
<dbReference type="InterPro" id="IPR006626">
    <property type="entry name" value="PbH1"/>
</dbReference>
<evidence type="ECO:0000313" key="4">
    <source>
        <dbReference type="Proteomes" id="UP000009017"/>
    </source>
</evidence>
<evidence type="ECO:0000313" key="3">
    <source>
        <dbReference type="EMBL" id="EJF87859.1"/>
    </source>
</evidence>
<keyword evidence="4" id="KW-1185">Reference proteome</keyword>
<feature type="non-terminal residue" evidence="3">
    <location>
        <position position="1"/>
    </location>
</feature>
<dbReference type="eggNOG" id="ENOG503144A">
    <property type="taxonomic scope" value="Bacteria"/>
</dbReference>